<reference evidence="2 3" key="1">
    <citation type="submission" date="2015-01" db="EMBL/GenBank/DDBJ databases">
        <title>The Genome Sequence of Exophiala oligosperma CBS72588.</title>
        <authorList>
            <consortium name="The Broad Institute Genomics Platform"/>
            <person name="Cuomo C."/>
            <person name="de Hoog S."/>
            <person name="Gorbushina A."/>
            <person name="Stielow B."/>
            <person name="Teixiera M."/>
            <person name="Abouelleil A."/>
            <person name="Chapman S.B."/>
            <person name="Priest M."/>
            <person name="Young S.K."/>
            <person name="Wortman J."/>
            <person name="Nusbaum C."/>
            <person name="Birren B."/>
        </authorList>
    </citation>
    <scope>NUCLEOTIDE SEQUENCE [LARGE SCALE GENOMIC DNA]</scope>
    <source>
        <strain evidence="2 3">CBS 72588</strain>
    </source>
</reference>
<dbReference type="EMBL" id="KN847377">
    <property type="protein sequence ID" value="KIW36073.1"/>
    <property type="molecule type" value="Genomic_DNA"/>
</dbReference>
<feature type="compositionally biased region" description="Polar residues" evidence="1">
    <location>
        <begin position="1"/>
        <end position="12"/>
    </location>
</feature>
<keyword evidence="3" id="KW-1185">Reference proteome</keyword>
<feature type="region of interest" description="Disordered" evidence="1">
    <location>
        <begin position="1"/>
        <end position="28"/>
    </location>
</feature>
<evidence type="ECO:0000313" key="2">
    <source>
        <dbReference type="EMBL" id="KIW36073.1"/>
    </source>
</evidence>
<dbReference type="HOGENOM" id="CLU_1652163_0_0_1"/>
<proteinExistence type="predicted"/>
<organism evidence="2 3">
    <name type="scientific">Exophiala oligosperma</name>
    <dbReference type="NCBI Taxonomy" id="215243"/>
    <lineage>
        <taxon>Eukaryota</taxon>
        <taxon>Fungi</taxon>
        <taxon>Dikarya</taxon>
        <taxon>Ascomycota</taxon>
        <taxon>Pezizomycotina</taxon>
        <taxon>Eurotiomycetes</taxon>
        <taxon>Chaetothyriomycetidae</taxon>
        <taxon>Chaetothyriales</taxon>
        <taxon>Herpotrichiellaceae</taxon>
        <taxon>Exophiala</taxon>
    </lineage>
</organism>
<sequence length="160" mass="18654">MTRPSENVSQLCGQREDHGGKITLDGGTFKDRSAGHQHLSRIWEHIQEATWVDDFINPFTQHGVRHDHTDAIELNEQLYEEIRKGLRREVDPPAEQVKKLRNPRKVDDSRAPTQTPSRRSDRTHFHAKFDGPLQPNFVDYKPPPRCSRYNRPELIVQKQS</sequence>
<protein>
    <submittedName>
        <fullName evidence="2">Uncharacterized protein</fullName>
    </submittedName>
</protein>
<accession>A0A0D2CYF7</accession>
<name>A0A0D2CYF7_9EURO</name>
<dbReference type="GeneID" id="27363703"/>
<evidence type="ECO:0000313" key="3">
    <source>
        <dbReference type="Proteomes" id="UP000053342"/>
    </source>
</evidence>
<dbReference type="VEuPathDB" id="FungiDB:PV06_11629"/>
<dbReference type="AlphaFoldDB" id="A0A0D2CYF7"/>
<dbReference type="RefSeq" id="XP_016256289.1">
    <property type="nucleotide sequence ID" value="XM_016413337.1"/>
</dbReference>
<feature type="compositionally biased region" description="Basic and acidic residues" evidence="1">
    <location>
        <begin position="118"/>
        <end position="129"/>
    </location>
</feature>
<dbReference type="Proteomes" id="UP000053342">
    <property type="component" value="Unassembled WGS sequence"/>
</dbReference>
<gene>
    <name evidence="2" type="ORF">PV06_11629</name>
</gene>
<feature type="region of interest" description="Disordered" evidence="1">
    <location>
        <begin position="85"/>
        <end position="160"/>
    </location>
</feature>
<evidence type="ECO:0000256" key="1">
    <source>
        <dbReference type="SAM" id="MobiDB-lite"/>
    </source>
</evidence>